<dbReference type="Pfam" id="PF01636">
    <property type="entry name" value="APH"/>
    <property type="match status" value="1"/>
</dbReference>
<dbReference type="AlphaFoldDB" id="A0A1V8SB01"/>
<dbReference type="PANTHER" id="PTHR21310:SF59">
    <property type="entry name" value="AMINOGLYCOSIDE PHOSPHOTRANSFERASE DOMAIN-CONTAINING PROTEIN"/>
    <property type="match status" value="1"/>
</dbReference>
<dbReference type="PANTHER" id="PTHR21310">
    <property type="entry name" value="AMINOGLYCOSIDE PHOSPHOTRANSFERASE-RELATED-RELATED"/>
    <property type="match status" value="1"/>
</dbReference>
<evidence type="ECO:0000313" key="3">
    <source>
        <dbReference type="Proteomes" id="UP000192596"/>
    </source>
</evidence>
<dbReference type="InterPro" id="IPR011009">
    <property type="entry name" value="Kinase-like_dom_sf"/>
</dbReference>
<dbReference type="OrthoDB" id="5598852at2759"/>
<keyword evidence="3" id="KW-1185">Reference proteome</keyword>
<dbReference type="Proteomes" id="UP000192596">
    <property type="component" value="Unassembled WGS sequence"/>
</dbReference>
<dbReference type="InParanoid" id="A0A1V8SB01"/>
<proteinExistence type="predicted"/>
<evidence type="ECO:0000313" key="2">
    <source>
        <dbReference type="EMBL" id="OQN96177.1"/>
    </source>
</evidence>
<name>A0A1V8SB01_9PEZI</name>
<feature type="domain" description="Aminoglycoside phosphotransferase" evidence="1">
    <location>
        <begin position="214"/>
        <end position="276"/>
    </location>
</feature>
<dbReference type="SUPFAM" id="SSF56112">
    <property type="entry name" value="Protein kinase-like (PK-like)"/>
    <property type="match status" value="1"/>
</dbReference>
<accession>A0A1V8SB01</accession>
<protein>
    <recommendedName>
        <fullName evidence="1">Aminoglycoside phosphotransferase domain-containing protein</fullName>
    </recommendedName>
</protein>
<reference evidence="3" key="1">
    <citation type="submission" date="2017-03" db="EMBL/GenBank/DDBJ databases">
        <title>Genomes of endolithic fungi from Antarctica.</title>
        <authorList>
            <person name="Coleine C."/>
            <person name="Masonjones S."/>
            <person name="Stajich J.E."/>
        </authorList>
    </citation>
    <scope>NUCLEOTIDE SEQUENCE [LARGE SCALE GENOMIC DNA]</scope>
    <source>
        <strain evidence="3">CCFEE 5527</strain>
    </source>
</reference>
<gene>
    <name evidence="2" type="ORF">B0A48_17683</name>
</gene>
<dbReference type="InterPro" id="IPR051678">
    <property type="entry name" value="AGP_Transferase"/>
</dbReference>
<dbReference type="Gene3D" id="3.90.1200.10">
    <property type="match status" value="1"/>
</dbReference>
<evidence type="ECO:0000259" key="1">
    <source>
        <dbReference type="Pfam" id="PF01636"/>
    </source>
</evidence>
<dbReference type="STRING" id="1507870.A0A1V8SB01"/>
<organism evidence="2 3">
    <name type="scientific">Cryoendolithus antarcticus</name>
    <dbReference type="NCBI Taxonomy" id="1507870"/>
    <lineage>
        <taxon>Eukaryota</taxon>
        <taxon>Fungi</taxon>
        <taxon>Dikarya</taxon>
        <taxon>Ascomycota</taxon>
        <taxon>Pezizomycotina</taxon>
        <taxon>Dothideomycetes</taxon>
        <taxon>Dothideomycetidae</taxon>
        <taxon>Cladosporiales</taxon>
        <taxon>Cladosporiaceae</taxon>
        <taxon>Cryoendolithus</taxon>
    </lineage>
</organism>
<comment type="caution">
    <text evidence="2">The sequence shown here is derived from an EMBL/GenBank/DDBJ whole genome shotgun (WGS) entry which is preliminary data.</text>
</comment>
<dbReference type="EMBL" id="NAJO01000070">
    <property type="protein sequence ID" value="OQN96177.1"/>
    <property type="molecule type" value="Genomic_DNA"/>
</dbReference>
<sequence length="382" mass="42715">MLTDLHQMLLWWQRQLRCVTPSLTGKGHRTGLDSAIANEFANDTTIRSQCLAYASMLYPCALSIRAVALQGGCSCTIKVEHRRKYVHATENEGSSATILQFRDARFALDVRGIQHAQSLHGLLVPKDWHVGHFTFSGGTREVYEMTVVPGIRFDSVRPLEQDLNELSVTKTKTLLDGMAVYFATTFMTTDMKASSLYGKCSGRIGATLLERLAKLAVGLPADKLRSIARSILEAVQQGALQCLPVVLTHGDLLPMNMFVDPDTWAFTGLVDWAEAEHLPFGIGLYGIDHLLGYMDAAHQWMWYDESETLRKHFWRCLQEQVPALVPKESTLANAVRLARVVGVLLWHGYAWDDGRLNRVVNEVNDGDEVAMLRAFLLVDEIV</sequence>
<dbReference type="InterPro" id="IPR002575">
    <property type="entry name" value="Aminoglycoside_PTrfase"/>
</dbReference>